<evidence type="ECO:0000259" key="1">
    <source>
        <dbReference type="Pfam" id="PF01557"/>
    </source>
</evidence>
<proteinExistence type="predicted"/>
<keyword evidence="3" id="KW-1185">Reference proteome</keyword>
<reference evidence="2 3" key="1">
    <citation type="submission" date="2023-10" db="EMBL/GenBank/DDBJ databases">
        <title>Development of a sustainable strategy for remediation of hydrocarbon-contaminated territories based on the waste exchange concept.</title>
        <authorList>
            <person name="Krivoruchko A."/>
        </authorList>
    </citation>
    <scope>NUCLEOTIDE SEQUENCE [LARGE SCALE GENOMIC DNA]</scope>
    <source>
        <strain evidence="2 3">IEGM 60</strain>
    </source>
</reference>
<dbReference type="Pfam" id="PF01557">
    <property type="entry name" value="FAA_hydrolase"/>
    <property type="match status" value="1"/>
</dbReference>
<dbReference type="Gene3D" id="3.90.850.10">
    <property type="entry name" value="Fumarylacetoacetase-like, C-terminal domain"/>
    <property type="match status" value="1"/>
</dbReference>
<sequence length="339" mass="36687">MKLGRVVRPTPDGPRARIVAVQPDTERVIDLAQAYALTLQRSGAEPERASKIARSIFPSSMAAAIGGGDVFLDAAHEALGAADDASLPLLEVQWCAAVDSPVIRDGLTFSQHIVNFSEKVAHALPNPNIYKIPGYFKGSTATVYGHNEEIPYPDFTDAFDYELEIGYIVGRRGRNLTPDDAFDHVFGITIFNDFSARDVQGAEMAIGMGPQKCKDFAYGIGPWITTMDEVSSIEGLTGSVRVNGELWSSCVAEDMVYTPAELVAYVSIADYLQPGDIIGSGTLGFGSGLELGKTLSPGDVVELELESVGTLRSPISKTREKAPWWPEPRPYPFEVQDVN</sequence>
<dbReference type="Proteomes" id="UP001185737">
    <property type="component" value="Unassembled WGS sequence"/>
</dbReference>
<evidence type="ECO:0000313" key="3">
    <source>
        <dbReference type="Proteomes" id="UP001185737"/>
    </source>
</evidence>
<keyword evidence="2" id="KW-0378">Hydrolase</keyword>
<name>A0ABU4CRA3_RHOJO</name>
<dbReference type="InterPro" id="IPR011234">
    <property type="entry name" value="Fumarylacetoacetase-like_C"/>
</dbReference>
<dbReference type="GO" id="GO:0016787">
    <property type="term" value="F:hydrolase activity"/>
    <property type="evidence" value="ECO:0007669"/>
    <property type="project" value="UniProtKB-KW"/>
</dbReference>
<comment type="caution">
    <text evidence="2">The sequence shown here is derived from an EMBL/GenBank/DDBJ whole genome shotgun (WGS) entry which is preliminary data.</text>
</comment>
<accession>A0ABU4CRA3</accession>
<dbReference type="SUPFAM" id="SSF56529">
    <property type="entry name" value="FAH"/>
    <property type="match status" value="1"/>
</dbReference>
<dbReference type="InterPro" id="IPR036663">
    <property type="entry name" value="Fumarylacetoacetase_C_sf"/>
</dbReference>
<dbReference type="PANTHER" id="PTHR43211">
    <property type="entry name" value="FUMARYLACETOACETATE HYDROLASE"/>
    <property type="match status" value="1"/>
</dbReference>
<feature type="domain" description="Fumarylacetoacetase-like C-terminal" evidence="1">
    <location>
        <begin position="102"/>
        <end position="315"/>
    </location>
</feature>
<organism evidence="2 3">
    <name type="scientific">Rhodococcus jostii</name>
    <dbReference type="NCBI Taxonomy" id="132919"/>
    <lineage>
        <taxon>Bacteria</taxon>
        <taxon>Bacillati</taxon>
        <taxon>Actinomycetota</taxon>
        <taxon>Actinomycetes</taxon>
        <taxon>Mycobacteriales</taxon>
        <taxon>Nocardiaceae</taxon>
        <taxon>Rhodococcus</taxon>
    </lineage>
</organism>
<dbReference type="PANTHER" id="PTHR43211:SF1">
    <property type="entry name" value="BLL6422 PROTEIN"/>
    <property type="match status" value="1"/>
</dbReference>
<dbReference type="RefSeq" id="WP_095869852.1">
    <property type="nucleotide sequence ID" value="NZ_JAWLKA010000032.1"/>
</dbReference>
<evidence type="ECO:0000313" key="2">
    <source>
        <dbReference type="EMBL" id="MDV6286089.1"/>
    </source>
</evidence>
<protein>
    <submittedName>
        <fullName evidence="2">Fumarylacetoacetate hydrolase family protein</fullName>
    </submittedName>
</protein>
<gene>
    <name evidence="2" type="ORF">R3Q59_37025</name>
</gene>
<dbReference type="EMBL" id="JAWLKA010000032">
    <property type="protein sequence ID" value="MDV6286089.1"/>
    <property type="molecule type" value="Genomic_DNA"/>
</dbReference>